<feature type="coiled-coil region" evidence="1">
    <location>
        <begin position="811"/>
        <end position="838"/>
    </location>
</feature>
<dbReference type="PANTHER" id="PTHR35149:SF2">
    <property type="entry name" value="DUF262 DOMAIN-CONTAINING PROTEIN"/>
    <property type="match status" value="1"/>
</dbReference>
<protein>
    <submittedName>
        <fullName evidence="5">DUF262 domain-containing HNH endonuclease family protein</fullName>
    </submittedName>
</protein>
<dbReference type="Pfam" id="PF03235">
    <property type="entry name" value="GmrSD_N"/>
    <property type="match status" value="1"/>
</dbReference>
<gene>
    <name evidence="5" type="ORF">KTS45_12550</name>
</gene>
<dbReference type="Pfam" id="PF07510">
    <property type="entry name" value="GmrSD_C"/>
    <property type="match status" value="1"/>
</dbReference>
<proteinExistence type="predicted"/>
<evidence type="ECO:0000256" key="2">
    <source>
        <dbReference type="SAM" id="MobiDB-lite"/>
    </source>
</evidence>
<keyword evidence="5" id="KW-0540">Nuclease</keyword>
<feature type="domain" description="GmrSD restriction endonucleases N-terminal" evidence="3">
    <location>
        <begin position="49"/>
        <end position="393"/>
    </location>
</feature>
<dbReference type="AlphaFoldDB" id="A0A8J7Y6N1"/>
<comment type="caution">
    <text evidence="5">The sequence shown here is derived from an EMBL/GenBank/DDBJ whole genome shotgun (WGS) entry which is preliminary data.</text>
</comment>
<keyword evidence="5" id="KW-0255">Endonuclease</keyword>
<accession>A0A8J7Y6N1</accession>
<name>A0A8J7Y6N1_9EURY</name>
<feature type="domain" description="GmrSD restriction endonucleases C-terminal" evidence="4">
    <location>
        <begin position="615"/>
        <end position="745"/>
    </location>
</feature>
<dbReference type="InterPro" id="IPR011089">
    <property type="entry name" value="GmrSD_C"/>
</dbReference>
<evidence type="ECO:0000259" key="3">
    <source>
        <dbReference type="Pfam" id="PF03235"/>
    </source>
</evidence>
<reference evidence="5 6" key="1">
    <citation type="submission" date="2021-06" db="EMBL/GenBank/DDBJ databases">
        <title>New haloarchaea isolates fom saline soil.</title>
        <authorList>
            <person name="Duran-Viseras A."/>
            <person name="Sanchez-Porro C.S."/>
            <person name="Ventosa A."/>
        </authorList>
    </citation>
    <scope>NUCLEOTIDE SEQUENCE [LARGE SCALE GENOMIC DNA]</scope>
    <source>
        <strain evidence="5 6">JCM 183640</strain>
    </source>
</reference>
<dbReference type="RefSeq" id="WP_162317868.1">
    <property type="nucleotide sequence ID" value="NZ_JAHQXF010000002.1"/>
</dbReference>
<dbReference type="OrthoDB" id="318965at2157"/>
<dbReference type="PANTHER" id="PTHR35149">
    <property type="entry name" value="SLL5132 PROTEIN"/>
    <property type="match status" value="1"/>
</dbReference>
<dbReference type="GO" id="GO:0004519">
    <property type="term" value="F:endonuclease activity"/>
    <property type="evidence" value="ECO:0007669"/>
    <property type="project" value="UniProtKB-KW"/>
</dbReference>
<feature type="compositionally biased region" description="Acidic residues" evidence="2">
    <location>
        <begin position="271"/>
        <end position="290"/>
    </location>
</feature>
<organism evidence="5 6">
    <name type="scientific">Haloarcula limicola</name>
    <dbReference type="NCBI Taxonomy" id="1429915"/>
    <lineage>
        <taxon>Archaea</taxon>
        <taxon>Methanobacteriati</taxon>
        <taxon>Methanobacteriota</taxon>
        <taxon>Stenosarchaea group</taxon>
        <taxon>Halobacteria</taxon>
        <taxon>Halobacteriales</taxon>
        <taxon>Haloarculaceae</taxon>
        <taxon>Haloarcula</taxon>
    </lineage>
</organism>
<dbReference type="Proteomes" id="UP000766550">
    <property type="component" value="Unassembled WGS sequence"/>
</dbReference>
<evidence type="ECO:0000259" key="4">
    <source>
        <dbReference type="Pfam" id="PF07510"/>
    </source>
</evidence>
<evidence type="ECO:0000256" key="1">
    <source>
        <dbReference type="SAM" id="Coils"/>
    </source>
</evidence>
<evidence type="ECO:0000313" key="6">
    <source>
        <dbReference type="Proteomes" id="UP000766550"/>
    </source>
</evidence>
<sequence>MPSPIGEKIIKFTGSASGENQIPVHALVNNITDRAITIEKKTLNAFFERNFRIPDYQRGYQWEEEQWEELWEEIDKLYTANGSSAEPTITDIFFGSMFFAEQDIDSIEEDDIEELYDIIDGQQRITTLTVLFKIIADHMHHHLNEGDLYADLGGEVTNVEELVYRDTGVGTEKNVSLIPNRHHESFFTAMLTGKEELLKYLVKCDRVHGNTKYDAIRVSEFLDAFDIDAETYLRAVDNDEFYPDGETGRPNLTNAQAGSVNDNGLLVEEGQESNVDETEDESGSEADEPPEINVNGDLARELLQNKVELSDENQNFIECYLYFDNKIANRLAEYDSDKEKIYSLINVTNYILHSFRVGYFEVQNNQPRLLMRIFEILNDRGMELKKADVMRTRIVACFRGDPERDAYVDKWENIVDEFGNDRIIKFLRTYFVTKGEANSRGELRDHLLEAFVQNPSESSDARLESHLTSTRDAKDFLDELSRYSKYYNDITDINNEGIDLGDSGNEAIEYEADRIIARLQKADTSIWEPLVLGFYHDIVENDITEQQRLKDLLRAIESMAIRKFASMDTHTRDRAYSSAITEYHKRGINGDVIESLTDIETDDPSAVGESLVEALYQSKWRKQWGKQILRKIVSENFSGSDSDMVLRRLNLNEDIVHLEHIFPQSPIRSGADDEYVWFKKFFKTHEGTEVGDMVESFIDDEADDTLEEIAEHYQNDIGNLTLLHYTGNLSIGNKLFDEKARTYKATTDFCEMTTSTYICENLFFPYTGSLENYLQLEAGRNELDALNEADGDEQEEAVDWTNIRDRFDSEADSADELCEEINDKLAEQRKEMSDLADEWTYDTVTKNRAHLVEELCALIAFDDDEFADVDFEDLSEEITKTENDIITANFRRRMS</sequence>
<feature type="region of interest" description="Disordered" evidence="2">
    <location>
        <begin position="271"/>
        <end position="292"/>
    </location>
</feature>
<keyword evidence="5" id="KW-0378">Hydrolase</keyword>
<keyword evidence="1" id="KW-0175">Coiled coil</keyword>
<dbReference type="EMBL" id="JAHQXF010000002">
    <property type="protein sequence ID" value="MBV0925027.1"/>
    <property type="molecule type" value="Genomic_DNA"/>
</dbReference>
<dbReference type="InterPro" id="IPR004919">
    <property type="entry name" value="GmrSD_N"/>
</dbReference>
<evidence type="ECO:0000313" key="5">
    <source>
        <dbReference type="EMBL" id="MBV0925027.1"/>
    </source>
</evidence>
<keyword evidence="6" id="KW-1185">Reference proteome</keyword>